<dbReference type="Proteomes" id="UP000306229">
    <property type="component" value="Chromosome"/>
</dbReference>
<organism evidence="2 3">
    <name type="scientific">Aureibaculum algae</name>
    <dbReference type="NCBI Taxonomy" id="2584122"/>
    <lineage>
        <taxon>Bacteria</taxon>
        <taxon>Pseudomonadati</taxon>
        <taxon>Bacteroidota</taxon>
        <taxon>Flavobacteriia</taxon>
        <taxon>Flavobacteriales</taxon>
        <taxon>Flavobacteriaceae</taxon>
        <taxon>Aureibaculum</taxon>
    </lineage>
</organism>
<evidence type="ECO:0000259" key="1">
    <source>
        <dbReference type="Pfam" id="PF21837"/>
    </source>
</evidence>
<proteinExistence type="predicted"/>
<dbReference type="OrthoDB" id="3371683at2"/>
<dbReference type="AlphaFoldDB" id="A0A5B7TPB0"/>
<dbReference type="RefSeq" id="WP_138948959.1">
    <property type="nucleotide sequence ID" value="NZ_CP040749.1"/>
</dbReference>
<sequence length="152" mass="18089">MIKKWIENLLRPSKKINLEIVKKAIFDYRNEGKELMFKLGEKFNLDIESSEDYERLIARNNENIPRRGELSKKWNYNFHGLECGFYNKKLQQRVEVVLKNPPEFGHIDSWFLLGYMESTGKYKKEVEGVNWQKLKLAVEELYEIGEVVKVAE</sequence>
<gene>
    <name evidence="2" type="ORF">FF125_06265</name>
</gene>
<name>A0A5B7TPB0_9FLAO</name>
<dbReference type="Pfam" id="PF21837">
    <property type="entry name" value="DUF6896"/>
    <property type="match status" value="1"/>
</dbReference>
<dbReference type="InterPro" id="IPR054191">
    <property type="entry name" value="DUF6896"/>
</dbReference>
<dbReference type="KEGG" id="fbe:FF125_06265"/>
<protein>
    <recommendedName>
        <fullName evidence="1">DUF6896 domain-containing protein</fullName>
    </recommendedName>
</protein>
<evidence type="ECO:0000313" key="2">
    <source>
        <dbReference type="EMBL" id="QCX38050.1"/>
    </source>
</evidence>
<accession>A0A5B7TPB0</accession>
<feature type="domain" description="DUF6896" evidence="1">
    <location>
        <begin position="23"/>
        <end position="150"/>
    </location>
</feature>
<reference evidence="2 3" key="1">
    <citation type="submission" date="2019-05" db="EMBL/GenBank/DDBJ databases">
        <title>Algicella ahnfeltiae gen. nov., sp. nov., a novel marine bacterium of the family Flavobacteriaceae isolated from a red alga.</title>
        <authorList>
            <person name="Nedashkovskaya O.I."/>
            <person name="Kukhlevskiy A.D."/>
            <person name="Kim S.-G."/>
            <person name="Zhukova N.V."/>
            <person name="Mikhailov V.V."/>
        </authorList>
    </citation>
    <scope>NUCLEOTIDE SEQUENCE [LARGE SCALE GENOMIC DNA]</scope>
    <source>
        <strain evidence="2 3">10Alg115</strain>
    </source>
</reference>
<dbReference type="EMBL" id="CP040749">
    <property type="protein sequence ID" value="QCX38050.1"/>
    <property type="molecule type" value="Genomic_DNA"/>
</dbReference>
<evidence type="ECO:0000313" key="3">
    <source>
        <dbReference type="Proteomes" id="UP000306229"/>
    </source>
</evidence>
<keyword evidence="3" id="KW-1185">Reference proteome</keyword>